<gene>
    <name evidence="2" type="ORF">HG535_0E01090</name>
</gene>
<dbReference type="KEGG" id="zmk:HG535_0E01090"/>
<accession>A0A7H9B2Y3</accession>
<feature type="region of interest" description="Disordered" evidence="1">
    <location>
        <begin position="679"/>
        <end position="774"/>
    </location>
</feature>
<protein>
    <submittedName>
        <fullName evidence="2">Uncharacterized protein</fullName>
    </submittedName>
</protein>
<feature type="region of interest" description="Disordered" evidence="1">
    <location>
        <begin position="203"/>
        <end position="229"/>
    </location>
</feature>
<evidence type="ECO:0000256" key="1">
    <source>
        <dbReference type="SAM" id="MobiDB-lite"/>
    </source>
</evidence>
<feature type="compositionally biased region" description="Low complexity" evidence="1">
    <location>
        <begin position="117"/>
        <end position="130"/>
    </location>
</feature>
<keyword evidence="3" id="KW-1185">Reference proteome</keyword>
<evidence type="ECO:0000313" key="3">
    <source>
        <dbReference type="Proteomes" id="UP000509704"/>
    </source>
</evidence>
<sequence>MSAEVAKFIKHVSFDDLAPTMIDDHAQALKASNKHIGFNNQFLHVPPQFNPMYHTEAYDFGDWSFTSRSPNSRSGRRLSDQNSTHRDKVEKMFAFTMPPPLGGKKDSRSSLNDGVYRSRSGSPLRSSLCPRLPPPPDVSSLKPTKRTVDEQGVITDYNVADLDFETEKKMNKETLRNTQANSGSSNGFTQSAFANLNELEDRLNPKNSNAQKLSKGTAGNEKKKTRKSFADMSDKELAELEDFYASQSRSSASAPTIDKFDFREQNPLFLDDITKKNSSNIDPLAAIYPSRPVVNHRAISITLEHKDYEQFVENVNIRTGSKKPEESLVALRIVNCYISGKRYTWSSADWYVENMIENGDHLVIVTTIPFFEKEVEESDDALSWKRRSQTHKLERMMSAEHIMGISDSDNESKSTDNGTTNSADHLSKSARIQAIHEEARKKCNKILSYYASRIGDKIVKITIEMIKDENLVDAMTKAAALYKPDIQIVSTVSTNLQIKFRNGFVKLPFFVMRHYSMPIVVIPFEFIDPRVLGEDVTVTSEEKVKEKVKLKAPCKGERVELLDSIIERTLVNPFLSESRDECDKDKFTDNDNDSVVASVNEYFPISPEKKRDIESFERLGYRRAPPTRANFFATANGTGNVDGSRLHPVSTGGSSKRSSRIQYDDGIYKVKSLIDDLSDEGDARNDRKQTPTSYSRIRKTKSMGGALSSTSSPPQSGSSTSKHPMLSKFKSQNDSIPSSSTSRNTGNSSSNPANSAPTKTKKKGFASLFRKVFK</sequence>
<dbReference type="EMBL" id="CP058608">
    <property type="protein sequence ID" value="QLG73025.1"/>
    <property type="molecule type" value="Genomic_DNA"/>
</dbReference>
<organism evidence="2 3">
    <name type="scientific">Zygotorulaspora mrakii</name>
    <name type="common">Zygosaccharomyces mrakii</name>
    <dbReference type="NCBI Taxonomy" id="42260"/>
    <lineage>
        <taxon>Eukaryota</taxon>
        <taxon>Fungi</taxon>
        <taxon>Dikarya</taxon>
        <taxon>Ascomycota</taxon>
        <taxon>Saccharomycotina</taxon>
        <taxon>Saccharomycetes</taxon>
        <taxon>Saccharomycetales</taxon>
        <taxon>Saccharomycetaceae</taxon>
        <taxon>Zygotorulaspora</taxon>
    </lineage>
</organism>
<dbReference type="OrthoDB" id="4068467at2759"/>
<dbReference type="RefSeq" id="XP_037144752.1">
    <property type="nucleotide sequence ID" value="XM_037288857.1"/>
</dbReference>
<feature type="region of interest" description="Disordered" evidence="1">
    <location>
        <begin position="404"/>
        <end position="423"/>
    </location>
</feature>
<name>A0A7H9B2Y3_ZYGMR</name>
<dbReference type="GeneID" id="59236767"/>
<evidence type="ECO:0000313" key="2">
    <source>
        <dbReference type="EMBL" id="QLG73025.1"/>
    </source>
</evidence>
<feature type="region of interest" description="Disordered" evidence="1">
    <location>
        <begin position="630"/>
        <end position="660"/>
    </location>
</feature>
<dbReference type="AlphaFoldDB" id="A0A7H9B2Y3"/>
<feature type="region of interest" description="Disordered" evidence="1">
    <location>
        <begin position="94"/>
        <end position="149"/>
    </location>
</feature>
<dbReference type="Proteomes" id="UP000509704">
    <property type="component" value="Chromosome 5"/>
</dbReference>
<reference evidence="2 3" key="1">
    <citation type="submission" date="2020-07" db="EMBL/GenBank/DDBJ databases">
        <title>The yeast mating-type switching endonuclease HO is a domesticated member of an unorthodox homing genetic element family.</title>
        <authorList>
            <person name="Coughlan A.Y."/>
            <person name="Lombardi L."/>
            <person name="Braun-Galleani S."/>
            <person name="Martos A.R."/>
            <person name="Galeote V."/>
            <person name="Bigey F."/>
            <person name="Dequin S."/>
            <person name="Byrne K.P."/>
            <person name="Wolfe K.H."/>
        </authorList>
    </citation>
    <scope>NUCLEOTIDE SEQUENCE [LARGE SCALE GENOMIC DNA]</scope>
    <source>
        <strain evidence="2 3">NRRL Y-6702</strain>
    </source>
</reference>
<proteinExistence type="predicted"/>
<feature type="compositionally biased region" description="Low complexity" evidence="1">
    <location>
        <begin position="708"/>
        <end position="721"/>
    </location>
</feature>
<feature type="compositionally biased region" description="Low complexity" evidence="1">
    <location>
        <begin position="738"/>
        <end position="757"/>
    </location>
</feature>
<feature type="compositionally biased region" description="Polar residues" evidence="1">
    <location>
        <begin position="205"/>
        <end position="214"/>
    </location>
</feature>